<comment type="caution">
    <text evidence="1">The sequence shown here is derived from an EMBL/GenBank/DDBJ whole genome shotgun (WGS) entry which is preliminary data.</text>
</comment>
<dbReference type="Gene3D" id="2.20.130.10">
    <property type="entry name" value="CAC2371-like domains"/>
    <property type="match status" value="1"/>
</dbReference>
<dbReference type="RefSeq" id="WP_008328216.1">
    <property type="nucleotide sequence ID" value="NZ_CH902578.1"/>
</dbReference>
<organism evidence="1 2">
    <name type="scientific">Maritimibacter alkaliphilus HTCC2654</name>
    <dbReference type="NCBI Taxonomy" id="314271"/>
    <lineage>
        <taxon>Bacteria</taxon>
        <taxon>Pseudomonadati</taxon>
        <taxon>Pseudomonadota</taxon>
        <taxon>Alphaproteobacteria</taxon>
        <taxon>Rhodobacterales</taxon>
        <taxon>Roseobacteraceae</taxon>
        <taxon>Maritimibacter</taxon>
    </lineage>
</organism>
<protein>
    <recommendedName>
        <fullName evidence="3">Methyltransferase domain-containing protein</fullName>
    </recommendedName>
</protein>
<dbReference type="HOGENOM" id="CLU_1238951_0_0_5"/>
<accession>A3VJZ5</accession>
<dbReference type="AlphaFoldDB" id="A3VJZ5"/>
<keyword evidence="2" id="KW-1185">Reference proteome</keyword>
<dbReference type="EMBL" id="AAMT01000015">
    <property type="protein sequence ID" value="EAQ11501.1"/>
    <property type="molecule type" value="Genomic_DNA"/>
</dbReference>
<dbReference type="Pfam" id="PF13489">
    <property type="entry name" value="Methyltransf_23"/>
    <property type="match status" value="1"/>
</dbReference>
<dbReference type="InterPro" id="IPR029063">
    <property type="entry name" value="SAM-dependent_MTases_sf"/>
</dbReference>
<dbReference type="eggNOG" id="COG4976">
    <property type="taxonomic scope" value="Bacteria"/>
</dbReference>
<dbReference type="Gene3D" id="3.40.50.150">
    <property type="entry name" value="Vaccinia Virus protein VP39"/>
    <property type="match status" value="1"/>
</dbReference>
<evidence type="ECO:0000313" key="1">
    <source>
        <dbReference type="EMBL" id="EAQ11501.1"/>
    </source>
</evidence>
<dbReference type="OrthoDB" id="9801609at2"/>
<reference evidence="1 2" key="1">
    <citation type="journal article" date="2010" name="J. Bacteriol.">
        <title>Genome sequences of Pelagibaca bermudensis HTCC2601T and Maritimibacter alkaliphilus HTCC2654T, the type strains of two marine Roseobacter genera.</title>
        <authorList>
            <person name="Thrash J.C."/>
            <person name="Cho J.C."/>
            <person name="Ferriera S."/>
            <person name="Johnson J."/>
            <person name="Vergin K.L."/>
            <person name="Giovannoni S.J."/>
        </authorList>
    </citation>
    <scope>NUCLEOTIDE SEQUENCE [LARGE SCALE GENOMIC DNA]</scope>
    <source>
        <strain evidence="1 2">HTCC2654</strain>
    </source>
</reference>
<dbReference type="SUPFAM" id="SSF53335">
    <property type="entry name" value="S-adenosyl-L-methionine-dependent methyltransferases"/>
    <property type="match status" value="1"/>
</dbReference>
<sequence>MYGPALALIHAEAFSDTFRPAFDWLTEQVYAGPRPARLFDLGCGDGAWLDFARYHGIPGAGLDASEAFVQLALARKLAVTLGDAARPLVPRGTSAITALGEVLAYAPAGLAGATQAAAQALPPNGLFLFDLIGLDVEGGETERHGNGWTIVAKTRISGARLIRDITVTTPQGTTQETHEQQIFDPRAVTRLVADAGFSCDLLASYGPCPLLPGRFAILARKLA</sequence>
<evidence type="ECO:0008006" key="3">
    <source>
        <dbReference type="Google" id="ProtNLM"/>
    </source>
</evidence>
<gene>
    <name evidence="1" type="ORF">RB2654_02030</name>
</gene>
<proteinExistence type="predicted"/>
<name>A3VJZ5_9RHOB</name>
<evidence type="ECO:0000313" key="2">
    <source>
        <dbReference type="Proteomes" id="UP000002931"/>
    </source>
</evidence>
<dbReference type="Proteomes" id="UP000002931">
    <property type="component" value="Unassembled WGS sequence"/>
</dbReference>
<dbReference type="STRING" id="314271.RB2654_02030"/>